<dbReference type="Proteomes" id="UP000827889">
    <property type="component" value="Chromosome 11"/>
</dbReference>
<sequence length="246" mass="27119">MDLPNVQGYVVSMEQQVALFEVVQAVITLQPGHHASAEFFAKSLFFMSVGSNDIFDHHDYNETTVSQPELMAALQSNYTAQLTALYDLGAWKFGIVSVPPIGCCPYARLQNLKANRSGCFAELNNYARSFHSMISALLQNLSSQLQGMVYSLGDAYTMTSTLMDDHLAVGIDNIEEACCGRGTLNAEKPCFTNDIPNLCPNRSDHLFWDMFHLTEYVAQKAAITLFTGGPTFVALMNFSQLAWASA</sequence>
<reference evidence="6" key="1">
    <citation type="submission" date="2025-08" db="UniProtKB">
        <authorList>
            <consortium name="RefSeq"/>
        </authorList>
    </citation>
    <scope>IDENTIFICATION</scope>
    <source>
        <tissue evidence="6">Leaf</tissue>
    </source>
</reference>
<evidence type="ECO:0000256" key="1">
    <source>
        <dbReference type="ARBA" id="ARBA00008668"/>
    </source>
</evidence>
<dbReference type="AlphaFoldDB" id="A0A8B8NQ14"/>
<dbReference type="Pfam" id="PF00657">
    <property type="entry name" value="Lipase_GDSL"/>
    <property type="match status" value="1"/>
</dbReference>
<keyword evidence="4" id="KW-0443">Lipid metabolism</keyword>
<keyword evidence="3" id="KW-0442">Lipid degradation</keyword>
<evidence type="ECO:0000256" key="3">
    <source>
        <dbReference type="ARBA" id="ARBA00022963"/>
    </source>
</evidence>
<comment type="similarity">
    <text evidence="1">Belongs to the 'GDSL' lipolytic enzyme family.</text>
</comment>
<protein>
    <submittedName>
        <fullName evidence="6">GDSL esterase/lipase At1g33811-like</fullName>
    </submittedName>
</protein>
<gene>
    <name evidence="6" type="primary">LOC115736456</name>
</gene>
<dbReference type="GeneID" id="115736456"/>
<dbReference type="PANTHER" id="PTHR45648:SF180">
    <property type="entry name" value="OS04G0561800 PROTEIN"/>
    <property type="match status" value="1"/>
</dbReference>
<organism evidence="5 6">
    <name type="scientific">Rhodamnia argentea</name>
    <dbReference type="NCBI Taxonomy" id="178133"/>
    <lineage>
        <taxon>Eukaryota</taxon>
        <taxon>Viridiplantae</taxon>
        <taxon>Streptophyta</taxon>
        <taxon>Embryophyta</taxon>
        <taxon>Tracheophyta</taxon>
        <taxon>Spermatophyta</taxon>
        <taxon>Magnoliopsida</taxon>
        <taxon>eudicotyledons</taxon>
        <taxon>Gunneridae</taxon>
        <taxon>Pentapetalae</taxon>
        <taxon>rosids</taxon>
        <taxon>malvids</taxon>
        <taxon>Myrtales</taxon>
        <taxon>Myrtaceae</taxon>
        <taxon>Myrtoideae</taxon>
        <taxon>Myrteae</taxon>
        <taxon>Australasian group</taxon>
        <taxon>Rhodamnia</taxon>
    </lineage>
</organism>
<name>A0A8B8NQ14_9MYRT</name>
<evidence type="ECO:0000313" key="5">
    <source>
        <dbReference type="Proteomes" id="UP000827889"/>
    </source>
</evidence>
<dbReference type="GO" id="GO:0016788">
    <property type="term" value="F:hydrolase activity, acting on ester bonds"/>
    <property type="evidence" value="ECO:0007669"/>
    <property type="project" value="InterPro"/>
</dbReference>
<dbReference type="OrthoDB" id="1600564at2759"/>
<accession>A0A8B8NQ14</accession>
<dbReference type="InterPro" id="IPR001087">
    <property type="entry name" value="GDSL"/>
</dbReference>
<evidence type="ECO:0000256" key="2">
    <source>
        <dbReference type="ARBA" id="ARBA00022801"/>
    </source>
</evidence>
<dbReference type="KEGG" id="rarg:115736456"/>
<keyword evidence="2" id="KW-0378">Hydrolase</keyword>
<evidence type="ECO:0000313" key="6">
    <source>
        <dbReference type="RefSeq" id="XP_030524033.1"/>
    </source>
</evidence>
<dbReference type="InterPro" id="IPR051058">
    <property type="entry name" value="GDSL_Est/Lipase"/>
</dbReference>
<keyword evidence="5" id="KW-1185">Reference proteome</keyword>
<proteinExistence type="inferred from homology"/>
<dbReference type="PANTHER" id="PTHR45648">
    <property type="entry name" value="GDSL LIPASE/ACYLHYDROLASE FAMILY PROTEIN (AFU_ORTHOLOGUE AFUA_4G14700)"/>
    <property type="match status" value="1"/>
</dbReference>
<evidence type="ECO:0000256" key="4">
    <source>
        <dbReference type="ARBA" id="ARBA00023098"/>
    </source>
</evidence>
<dbReference type="InterPro" id="IPR036514">
    <property type="entry name" value="SGNH_hydro_sf"/>
</dbReference>
<dbReference type="RefSeq" id="XP_030524033.1">
    <property type="nucleotide sequence ID" value="XM_030668173.1"/>
</dbReference>
<dbReference type="GO" id="GO:0016042">
    <property type="term" value="P:lipid catabolic process"/>
    <property type="evidence" value="ECO:0007669"/>
    <property type="project" value="UniProtKB-KW"/>
</dbReference>
<dbReference type="Gene3D" id="3.40.50.1110">
    <property type="entry name" value="SGNH hydrolase"/>
    <property type="match status" value="1"/>
</dbReference>